<keyword evidence="1" id="KW-0812">Transmembrane</keyword>
<name>A0ABV8Q7E5_9MICO</name>
<dbReference type="RefSeq" id="WP_390228407.1">
    <property type="nucleotide sequence ID" value="NZ_JBHSCN010000005.1"/>
</dbReference>
<sequence length="217" mass="24059">MANPLLLLVAPSVAHAAPSWLDELGPFGPPVVAAIVGAVAGWIASIATVDSQEREKERYQARRVLIDALKLLQAYIEHQRGIHFPDVTISNGQIGIDSRVEFVVSTFRQTSLLGHREREHIEADIERLVGYQATFRTKDRAALPASLVNRDAEYAAKSLALIPEVKAGTFQRGLLEELARPVAGDAEHEPAAVACIQQIDRTVAYLRGRRWWRPWRG</sequence>
<evidence type="ECO:0000256" key="1">
    <source>
        <dbReference type="SAM" id="Phobius"/>
    </source>
</evidence>
<comment type="caution">
    <text evidence="3">The sequence shown here is derived from an EMBL/GenBank/DDBJ whole genome shotgun (WGS) entry which is preliminary data.</text>
</comment>
<evidence type="ECO:0000313" key="3">
    <source>
        <dbReference type="EMBL" id="MFC4243380.1"/>
    </source>
</evidence>
<protein>
    <submittedName>
        <fullName evidence="3">Uncharacterized protein</fullName>
    </submittedName>
</protein>
<feature type="chain" id="PRO_5045849141" evidence="2">
    <location>
        <begin position="17"/>
        <end position="217"/>
    </location>
</feature>
<keyword evidence="2" id="KW-0732">Signal</keyword>
<organism evidence="3 4">
    <name type="scientific">Gryllotalpicola reticulitermitis</name>
    <dbReference type="NCBI Taxonomy" id="1184153"/>
    <lineage>
        <taxon>Bacteria</taxon>
        <taxon>Bacillati</taxon>
        <taxon>Actinomycetota</taxon>
        <taxon>Actinomycetes</taxon>
        <taxon>Micrococcales</taxon>
        <taxon>Microbacteriaceae</taxon>
        <taxon>Gryllotalpicola</taxon>
    </lineage>
</organism>
<reference evidence="4" key="1">
    <citation type="journal article" date="2019" name="Int. J. Syst. Evol. Microbiol.">
        <title>The Global Catalogue of Microorganisms (GCM) 10K type strain sequencing project: providing services to taxonomists for standard genome sequencing and annotation.</title>
        <authorList>
            <consortium name="The Broad Institute Genomics Platform"/>
            <consortium name="The Broad Institute Genome Sequencing Center for Infectious Disease"/>
            <person name="Wu L."/>
            <person name="Ma J."/>
        </authorList>
    </citation>
    <scope>NUCLEOTIDE SEQUENCE [LARGE SCALE GENOMIC DNA]</scope>
    <source>
        <strain evidence="4">CGMCC 1.10363</strain>
    </source>
</reference>
<feature type="transmembrane region" description="Helical" evidence="1">
    <location>
        <begin position="32"/>
        <end position="49"/>
    </location>
</feature>
<keyword evidence="1" id="KW-1133">Transmembrane helix</keyword>
<evidence type="ECO:0000313" key="4">
    <source>
        <dbReference type="Proteomes" id="UP001595900"/>
    </source>
</evidence>
<evidence type="ECO:0000256" key="2">
    <source>
        <dbReference type="SAM" id="SignalP"/>
    </source>
</evidence>
<keyword evidence="1" id="KW-0472">Membrane</keyword>
<feature type="signal peptide" evidence="2">
    <location>
        <begin position="1"/>
        <end position="16"/>
    </location>
</feature>
<keyword evidence="4" id="KW-1185">Reference proteome</keyword>
<accession>A0ABV8Q7E5</accession>
<proteinExistence type="predicted"/>
<gene>
    <name evidence="3" type="ORF">ACFOYW_08340</name>
</gene>
<dbReference type="Proteomes" id="UP001595900">
    <property type="component" value="Unassembled WGS sequence"/>
</dbReference>
<dbReference type="EMBL" id="JBHSCN010000005">
    <property type="protein sequence ID" value="MFC4243380.1"/>
    <property type="molecule type" value="Genomic_DNA"/>
</dbReference>